<reference evidence="1" key="1">
    <citation type="submission" date="2018-07" db="EMBL/GenBank/DDBJ databases">
        <title>Complete genome of Salmonella siphophage Sw2.</title>
        <authorList>
            <person name="Nguyen Q.X."/>
            <person name="Xie Y."/>
            <person name="Liu M."/>
            <person name="Gill J."/>
        </authorList>
    </citation>
    <scope>NUCLEOTIDE SEQUENCE [LARGE SCALE GENOMIC DNA]</scope>
</reference>
<gene>
    <name evidence="1" type="ORF">CPT_Sw2_018</name>
</gene>
<evidence type="ECO:0000313" key="2">
    <source>
        <dbReference type="Proteomes" id="UP000262764"/>
    </source>
</evidence>
<keyword evidence="2" id="KW-1185">Reference proteome</keyword>
<accession>A0A385INR5</accession>
<proteinExistence type="predicted"/>
<organism evidence="1 2">
    <name type="scientific">Salmonella phage Sw2</name>
    <dbReference type="NCBI Taxonomy" id="2316014"/>
    <lineage>
        <taxon>Viruses</taxon>
        <taxon>Duplodnaviria</taxon>
        <taxon>Heunggongvirae</taxon>
        <taxon>Uroviricota</taxon>
        <taxon>Caudoviricetes</taxon>
        <taxon>Demerecviridae</taxon>
        <taxon>Markadamsvirinae</taxon>
        <taxon>Epseptimavirus</taxon>
        <taxon>Epseptimavirus Sw2</taxon>
    </lineage>
</organism>
<protein>
    <submittedName>
        <fullName evidence="1">Uncharacterized protein</fullName>
    </submittedName>
</protein>
<sequence length="29" mass="3359">MSRNNRPPHNRPVLNRLLLEFLGTVETAL</sequence>
<name>A0A385INR5_9CAUD</name>
<dbReference type="Proteomes" id="UP000262764">
    <property type="component" value="Segment"/>
</dbReference>
<evidence type="ECO:0000313" key="1">
    <source>
        <dbReference type="EMBL" id="AXY84949.1"/>
    </source>
</evidence>
<dbReference type="EMBL" id="MH631454">
    <property type="protein sequence ID" value="AXY84949.1"/>
    <property type="molecule type" value="Genomic_DNA"/>
</dbReference>